<name>A0A410W682_9CORY</name>
<dbReference type="InterPro" id="IPR034660">
    <property type="entry name" value="DinB/YfiT-like"/>
</dbReference>
<proteinExistence type="predicted"/>
<dbReference type="KEGG" id="cpeg:CPELA_00215"/>
<evidence type="ECO:0000313" key="1">
    <source>
        <dbReference type="EMBL" id="QAU51347.1"/>
    </source>
</evidence>
<dbReference type="SUPFAM" id="SSF109854">
    <property type="entry name" value="DinB/YfiT-like putative metalloenzymes"/>
    <property type="match status" value="1"/>
</dbReference>
<evidence type="ECO:0000313" key="2">
    <source>
        <dbReference type="Proteomes" id="UP000288929"/>
    </source>
</evidence>
<dbReference type="Proteomes" id="UP000288929">
    <property type="component" value="Chromosome"/>
</dbReference>
<organism evidence="1 2">
    <name type="scientific">Corynebacterium pelargi</name>
    <dbReference type="NCBI Taxonomy" id="1471400"/>
    <lineage>
        <taxon>Bacteria</taxon>
        <taxon>Bacillati</taxon>
        <taxon>Actinomycetota</taxon>
        <taxon>Actinomycetes</taxon>
        <taxon>Mycobacteriales</taxon>
        <taxon>Corynebacteriaceae</taxon>
        <taxon>Corynebacterium</taxon>
    </lineage>
</organism>
<sequence>MSFHDLLIDLSERPLGVLQSIQDANCSLECANAHLGGHPNSIVWLLWHTGRELDIQLAELNGLPQIWQEQDIAALTGLDAGMGYGHSRQEALAVQVSTQEQFDALLRYVELTLRATRSYTAALAEEEASSILEGEITYGVRLISIIDDAIQHLAQIQYILGAQTAGPQNRCTTAS</sequence>
<dbReference type="AlphaFoldDB" id="A0A410W682"/>
<gene>
    <name evidence="1" type="ORF">CPELA_00215</name>
</gene>
<protein>
    <submittedName>
        <fullName evidence="1">Uncharacterized protein</fullName>
    </submittedName>
</protein>
<dbReference type="EMBL" id="CP035299">
    <property type="protein sequence ID" value="QAU51347.1"/>
    <property type="molecule type" value="Genomic_DNA"/>
</dbReference>
<dbReference type="Gene3D" id="1.20.120.450">
    <property type="entry name" value="dinb family like domain"/>
    <property type="match status" value="1"/>
</dbReference>
<reference evidence="1 2" key="1">
    <citation type="submission" date="2019-01" db="EMBL/GenBank/DDBJ databases">
        <authorList>
            <person name="Ruckert C."/>
            <person name="Busche T."/>
            <person name="Kalinowski J."/>
        </authorList>
    </citation>
    <scope>NUCLEOTIDE SEQUENCE [LARGE SCALE GENOMIC DNA]</scope>
    <source>
        <strain evidence="1 2">136/3</strain>
    </source>
</reference>
<accession>A0A410W682</accession>
<dbReference type="RefSeq" id="WP_188358308.1">
    <property type="nucleotide sequence ID" value="NZ_BMCX01000005.1"/>
</dbReference>
<keyword evidence="2" id="KW-1185">Reference proteome</keyword>